<dbReference type="SMART" id="SM00422">
    <property type="entry name" value="HTH_MERR"/>
    <property type="match status" value="1"/>
</dbReference>
<dbReference type="RefSeq" id="WP_289364120.1">
    <property type="nucleotide sequence ID" value="NZ_JAUCBP010000006.1"/>
</dbReference>
<dbReference type="Pfam" id="PF13411">
    <property type="entry name" value="MerR_1"/>
    <property type="match status" value="1"/>
</dbReference>
<proteinExistence type="predicted"/>
<evidence type="ECO:0000313" key="7">
    <source>
        <dbReference type="Proteomes" id="UP001234343"/>
    </source>
</evidence>
<keyword evidence="7" id="KW-1185">Reference proteome</keyword>
<reference evidence="6 7" key="1">
    <citation type="submission" date="2023-06" db="EMBL/GenBank/DDBJ databases">
        <title>Alteromonas sp. ASW11-36 isolated from intertidal sand.</title>
        <authorList>
            <person name="Li Y."/>
        </authorList>
    </citation>
    <scope>NUCLEOTIDE SEQUENCE [LARGE SCALE GENOMIC DNA]</scope>
    <source>
        <strain evidence="6 7">ASW11-36</strain>
    </source>
</reference>
<dbReference type="PRINTS" id="PR00040">
    <property type="entry name" value="HTHMERR"/>
</dbReference>
<protein>
    <submittedName>
        <fullName evidence="6">MerR family transcriptional regulator</fullName>
    </submittedName>
</protein>
<evidence type="ECO:0000313" key="6">
    <source>
        <dbReference type="EMBL" id="MDM7859931.1"/>
    </source>
</evidence>
<keyword evidence="3" id="KW-0238">DNA-binding</keyword>
<dbReference type="PANTHER" id="PTHR30204:SF69">
    <property type="entry name" value="MERR-FAMILY TRANSCRIPTIONAL REGULATOR"/>
    <property type="match status" value="1"/>
</dbReference>
<organism evidence="6 7">
    <name type="scientific">Alteromonas arenosi</name>
    <dbReference type="NCBI Taxonomy" id="3055817"/>
    <lineage>
        <taxon>Bacteria</taxon>
        <taxon>Pseudomonadati</taxon>
        <taxon>Pseudomonadota</taxon>
        <taxon>Gammaproteobacteria</taxon>
        <taxon>Alteromonadales</taxon>
        <taxon>Alteromonadaceae</taxon>
        <taxon>Alteromonas/Salinimonas group</taxon>
        <taxon>Alteromonas</taxon>
    </lineage>
</organism>
<keyword evidence="1" id="KW-0678">Repressor</keyword>
<dbReference type="InterPro" id="IPR009061">
    <property type="entry name" value="DNA-bd_dom_put_sf"/>
</dbReference>
<evidence type="ECO:0000256" key="4">
    <source>
        <dbReference type="ARBA" id="ARBA00023163"/>
    </source>
</evidence>
<keyword evidence="2" id="KW-0805">Transcription regulation</keyword>
<evidence type="ECO:0000256" key="2">
    <source>
        <dbReference type="ARBA" id="ARBA00023015"/>
    </source>
</evidence>
<evidence type="ECO:0000256" key="1">
    <source>
        <dbReference type="ARBA" id="ARBA00022491"/>
    </source>
</evidence>
<dbReference type="InterPro" id="IPR047057">
    <property type="entry name" value="MerR_fam"/>
</dbReference>
<dbReference type="SUPFAM" id="SSF46955">
    <property type="entry name" value="Putative DNA-binding domain"/>
    <property type="match status" value="1"/>
</dbReference>
<feature type="domain" description="HTH merR-type" evidence="5">
    <location>
        <begin position="1"/>
        <end position="68"/>
    </location>
</feature>
<dbReference type="PROSITE" id="PS50937">
    <property type="entry name" value="HTH_MERR_2"/>
    <property type="match status" value="1"/>
</dbReference>
<dbReference type="Gene3D" id="1.10.1660.10">
    <property type="match status" value="1"/>
</dbReference>
<comment type="caution">
    <text evidence="6">The sequence shown here is derived from an EMBL/GenBank/DDBJ whole genome shotgun (WGS) entry which is preliminary data.</text>
</comment>
<keyword evidence="4" id="KW-0804">Transcription</keyword>
<dbReference type="Proteomes" id="UP001234343">
    <property type="component" value="Unassembled WGS sequence"/>
</dbReference>
<evidence type="ECO:0000259" key="5">
    <source>
        <dbReference type="PROSITE" id="PS50937"/>
    </source>
</evidence>
<dbReference type="EMBL" id="JAUCBP010000006">
    <property type="protein sequence ID" value="MDM7859931.1"/>
    <property type="molecule type" value="Genomic_DNA"/>
</dbReference>
<dbReference type="PANTHER" id="PTHR30204">
    <property type="entry name" value="REDOX-CYCLING DRUG-SENSING TRANSCRIPTIONAL ACTIVATOR SOXR"/>
    <property type="match status" value="1"/>
</dbReference>
<sequence>MKVGEFAKHTGVSVETVRYYHRENLLPIPESPGAFRHYTTKHVERIAFIQSAKLAGFSLADIKKLNRLDASNDKTTIRQMSEQKMCLLERKIQELETAKKFLAELVDACRRSNDEPCPILQTLSGK</sequence>
<name>A0ABT7SUR7_9ALTE</name>
<accession>A0ABT7SUR7</accession>
<dbReference type="InterPro" id="IPR000551">
    <property type="entry name" value="MerR-type_HTH_dom"/>
</dbReference>
<evidence type="ECO:0000256" key="3">
    <source>
        <dbReference type="ARBA" id="ARBA00023125"/>
    </source>
</evidence>
<gene>
    <name evidence="6" type="ORF">QTP81_04890</name>
</gene>